<dbReference type="PROSITE" id="PS50011">
    <property type="entry name" value="PROTEIN_KINASE_DOM"/>
    <property type="match status" value="1"/>
</dbReference>
<dbReference type="GO" id="GO:0005737">
    <property type="term" value="C:cytoplasm"/>
    <property type="evidence" value="ECO:0000318"/>
    <property type="project" value="GO_Central"/>
</dbReference>
<dbReference type="PROSITE" id="PS00108">
    <property type="entry name" value="PROTEIN_KINASE_ST"/>
    <property type="match status" value="1"/>
</dbReference>
<keyword evidence="5" id="KW-0067">ATP-binding</keyword>
<dbReference type="SUPFAM" id="SSF56112">
    <property type="entry name" value="Protein kinase-like (PK-like)"/>
    <property type="match status" value="1"/>
</dbReference>
<dbReference type="GeneID" id="121393887"/>
<evidence type="ECO:0000256" key="5">
    <source>
        <dbReference type="ARBA" id="ARBA00022840"/>
    </source>
</evidence>
<dbReference type="SMART" id="SM00220">
    <property type="entry name" value="S_TKc"/>
    <property type="match status" value="1"/>
</dbReference>
<organism evidence="9 10">
    <name type="scientific">Xenopus laevis</name>
    <name type="common">African clawed frog</name>
    <dbReference type="NCBI Taxonomy" id="8355"/>
    <lineage>
        <taxon>Eukaryota</taxon>
        <taxon>Metazoa</taxon>
        <taxon>Chordata</taxon>
        <taxon>Craniata</taxon>
        <taxon>Vertebrata</taxon>
        <taxon>Euteleostomi</taxon>
        <taxon>Amphibia</taxon>
        <taxon>Batrachia</taxon>
        <taxon>Anura</taxon>
        <taxon>Pipoidea</taxon>
        <taxon>Pipidae</taxon>
        <taxon>Xenopodinae</taxon>
        <taxon>Xenopus</taxon>
        <taxon>Xenopus</taxon>
    </lineage>
</organism>
<evidence type="ECO:0000256" key="1">
    <source>
        <dbReference type="ARBA" id="ARBA00022527"/>
    </source>
</evidence>
<dbReference type="InterPro" id="IPR008271">
    <property type="entry name" value="Ser/Thr_kinase_AS"/>
</dbReference>
<feature type="domain" description="AGC-kinase C-terminal" evidence="8">
    <location>
        <begin position="493"/>
        <end position="550"/>
    </location>
</feature>
<keyword evidence="4" id="KW-0418">Kinase</keyword>
<dbReference type="Gene3D" id="1.10.510.10">
    <property type="entry name" value="Transferase(Phosphotransferase) domain 1"/>
    <property type="match status" value="1"/>
</dbReference>
<sequence length="550" mass="63553">MDLSERRRCPAGQVVKSCIEGKTNKDWIKESGERKSDAANDDKKICRNAQTSLYRSIKRRWRVEKQTENKKKIIKRINIEKGKISKESQAEKKTSKDERIKRRRFEEGDIEKESQAEKKTIKDERIKRRRFEEGEIEKESQAEKKTSEGESTKGRAVEEGQLQKESQAKKKTSKLERSKTSQVDVDDKKIREENSKGRNIKQNEDNNKRSRSEDPLEEGGSIQKRPCLDIERPATLDSDNYKFHTVLGQGGFGWVILASFRPKKQLVAIKILKKQKNNCDSIAKEARLLKISRECAFLCHSYATFQSELEAFFVLEYASGKSLWQMILRDGNLPMSRIIFYTAEMVVALQFLHSKGIIHRDLKPDNVLVDKDGHIKICDFGLAKENITGQRNNYGLAGTRGYRAPEVLLQDEYNAAVDWWSFGVIMYEMATGKLPYSTSGSILNQTYAIMTETPDYPSYMSEEMLDLLSKLLESDDTKRIGLNGNIREHPFYSTINWDDLENRRLETPFQPGMPSADDFYEFPLPFSTHNCNGKNLKDFSEVDPNWNWQE</sequence>
<evidence type="ECO:0000256" key="6">
    <source>
        <dbReference type="SAM" id="MobiDB-lite"/>
    </source>
</evidence>
<feature type="compositionally biased region" description="Basic and acidic residues" evidence="6">
    <location>
        <begin position="78"/>
        <end position="214"/>
    </location>
</feature>
<proteinExistence type="predicted"/>
<dbReference type="KEGG" id="xla:121393887"/>
<keyword evidence="9" id="KW-1185">Reference proteome</keyword>
<reference evidence="10" key="1">
    <citation type="submission" date="2025-08" db="UniProtKB">
        <authorList>
            <consortium name="RefSeq"/>
        </authorList>
    </citation>
    <scope>IDENTIFICATION</scope>
    <source>
        <strain evidence="10">J_2021</strain>
        <tissue evidence="10">Erythrocytes</tissue>
    </source>
</reference>
<dbReference type="Gene3D" id="3.30.200.20">
    <property type="entry name" value="Phosphorylase Kinase, domain 1"/>
    <property type="match status" value="1"/>
</dbReference>
<evidence type="ECO:0000313" key="9">
    <source>
        <dbReference type="Proteomes" id="UP000186698"/>
    </source>
</evidence>
<evidence type="ECO:0000313" key="10">
    <source>
        <dbReference type="RefSeq" id="XP_041419661.1"/>
    </source>
</evidence>
<dbReference type="Pfam" id="PF00069">
    <property type="entry name" value="Pkinase"/>
    <property type="match status" value="1"/>
</dbReference>
<keyword evidence="1" id="KW-0723">Serine/threonine-protein kinase</keyword>
<dbReference type="InterPro" id="IPR000719">
    <property type="entry name" value="Prot_kinase_dom"/>
</dbReference>
<keyword evidence="3" id="KW-0547">Nucleotide-binding</keyword>
<evidence type="ECO:0000256" key="3">
    <source>
        <dbReference type="ARBA" id="ARBA00022741"/>
    </source>
</evidence>
<dbReference type="Proteomes" id="UP000186698">
    <property type="component" value="Chromosome 5L"/>
</dbReference>
<feature type="domain" description="Protein kinase" evidence="7">
    <location>
        <begin position="241"/>
        <end position="492"/>
    </location>
</feature>
<dbReference type="OrthoDB" id="341578at2759"/>
<dbReference type="GO" id="GO:0005524">
    <property type="term" value="F:ATP binding"/>
    <property type="evidence" value="ECO:0007669"/>
    <property type="project" value="UniProtKB-KW"/>
</dbReference>
<dbReference type="GO" id="GO:0005634">
    <property type="term" value="C:nucleus"/>
    <property type="evidence" value="ECO:0000318"/>
    <property type="project" value="GO_Central"/>
</dbReference>
<dbReference type="RefSeq" id="XP_041419661.1">
    <property type="nucleotide sequence ID" value="XM_041563727.1"/>
</dbReference>
<accession>A0A8J1KQS0</accession>
<dbReference type="FunFam" id="1.10.510.10:FF:000210">
    <property type="entry name" value="Non-specific serine/threonine protein kinase"/>
    <property type="match status" value="1"/>
</dbReference>
<dbReference type="InterPro" id="IPR011009">
    <property type="entry name" value="Kinase-like_dom_sf"/>
</dbReference>
<dbReference type="PROSITE" id="PS51285">
    <property type="entry name" value="AGC_KINASE_CTER"/>
    <property type="match status" value="1"/>
</dbReference>
<dbReference type="InterPro" id="IPR000961">
    <property type="entry name" value="AGC-kinase_C"/>
</dbReference>
<dbReference type="PANTHER" id="PTHR24351">
    <property type="entry name" value="RIBOSOMAL PROTEIN S6 KINASE"/>
    <property type="match status" value="1"/>
</dbReference>
<protein>
    <submittedName>
        <fullName evidence="10">Protein kinase C delta type-like</fullName>
    </submittedName>
</protein>
<evidence type="ECO:0000259" key="8">
    <source>
        <dbReference type="PROSITE" id="PS51285"/>
    </source>
</evidence>
<keyword evidence="2" id="KW-0808">Transferase</keyword>
<dbReference type="AlphaFoldDB" id="A0A8J1KQS0"/>
<dbReference type="GO" id="GO:0004674">
    <property type="term" value="F:protein serine/threonine kinase activity"/>
    <property type="evidence" value="ECO:0000318"/>
    <property type="project" value="GO_Central"/>
</dbReference>
<evidence type="ECO:0000259" key="7">
    <source>
        <dbReference type="PROSITE" id="PS50011"/>
    </source>
</evidence>
<feature type="region of interest" description="Disordered" evidence="6">
    <location>
        <begin position="78"/>
        <end position="224"/>
    </location>
</feature>
<evidence type="ECO:0000256" key="4">
    <source>
        <dbReference type="ARBA" id="ARBA00022777"/>
    </source>
</evidence>
<name>A0A8J1KQS0_XENLA</name>
<evidence type="ECO:0000256" key="2">
    <source>
        <dbReference type="ARBA" id="ARBA00022679"/>
    </source>
</evidence>
<gene>
    <name evidence="10" type="primary">LOC121393887</name>
</gene>